<dbReference type="GO" id="GO:0016787">
    <property type="term" value="F:hydrolase activity"/>
    <property type="evidence" value="ECO:0007669"/>
    <property type="project" value="UniProtKB-KW"/>
</dbReference>
<proteinExistence type="predicted"/>
<comment type="caution">
    <text evidence="2">The sequence shown here is derived from an EMBL/GenBank/DDBJ whole genome shotgun (WGS) entry which is preliminary data.</text>
</comment>
<dbReference type="RefSeq" id="WP_130169602.1">
    <property type="nucleotide sequence ID" value="NZ_SHMR01000001.1"/>
</dbReference>
<evidence type="ECO:0000313" key="2">
    <source>
        <dbReference type="EMBL" id="RZH68611.1"/>
    </source>
</evidence>
<dbReference type="Proteomes" id="UP000292704">
    <property type="component" value="Unassembled WGS sequence"/>
</dbReference>
<keyword evidence="1" id="KW-1133">Transmembrane helix</keyword>
<accession>A0A482XY39</accession>
<dbReference type="InterPro" id="IPR007404">
    <property type="entry name" value="YdjM-like"/>
</dbReference>
<dbReference type="AlphaFoldDB" id="A0A482XY39"/>
<feature type="transmembrane region" description="Helical" evidence="1">
    <location>
        <begin position="150"/>
        <end position="175"/>
    </location>
</feature>
<dbReference type="OrthoDB" id="200338at2157"/>
<feature type="transmembrane region" description="Helical" evidence="1">
    <location>
        <begin position="59"/>
        <end position="79"/>
    </location>
</feature>
<keyword evidence="1" id="KW-0472">Membrane</keyword>
<evidence type="ECO:0000256" key="1">
    <source>
        <dbReference type="SAM" id="Phobius"/>
    </source>
</evidence>
<sequence length="194" mass="21257">MWPWEHLAFAYVLYSLTANVVVRRSPSAREAIAVAVGSQLPDLVDKPLAWTAGLTESGYSVGHSLFVAPLVCLAVYAVATRRGERVRSGGGAFALAYLSHPIADMLSQLLRGRGVDLRTVLWPIASPPATSHGGFLDHFVRYFVRYVHQLLTGGLTVQIAFQALLGLAVLALWLFDGAPVLTDAWRLLRARRHR</sequence>
<dbReference type="Pfam" id="PF04307">
    <property type="entry name" value="YdjM"/>
    <property type="match status" value="1"/>
</dbReference>
<gene>
    <name evidence="2" type="ORF">ELS17_03855</name>
</gene>
<reference evidence="2 3" key="1">
    <citation type="submission" date="2019-02" db="EMBL/GenBank/DDBJ databases">
        <title>Genome analysis provides insights into bioremediation potentialities and Haloocin production by Natrinema altunense strain 4.1R isolated from Chott Douz in Tunisian desert.</title>
        <authorList>
            <person name="Najjari A."/>
            <person name="Youssef N."/>
            <person name="Ben Dhia O."/>
            <person name="Ferjani R."/>
            <person name="El Hidri D."/>
            <person name="Ouzari H.I."/>
            <person name="Cherif A."/>
        </authorList>
    </citation>
    <scope>NUCLEOTIDE SEQUENCE [LARGE SCALE GENOMIC DNA]</scope>
    <source>
        <strain evidence="2 3">4.1R</strain>
    </source>
</reference>
<keyword evidence="1" id="KW-0812">Transmembrane</keyword>
<keyword evidence="2" id="KW-0378">Hydrolase</keyword>
<evidence type="ECO:0000313" key="3">
    <source>
        <dbReference type="Proteomes" id="UP000292704"/>
    </source>
</evidence>
<protein>
    <submittedName>
        <fullName evidence="2">Metal-dependent hydrolase</fullName>
    </submittedName>
</protein>
<organism evidence="2 3">
    <name type="scientific">Natrinema altunense</name>
    <dbReference type="NCBI Taxonomy" id="222984"/>
    <lineage>
        <taxon>Archaea</taxon>
        <taxon>Methanobacteriati</taxon>
        <taxon>Methanobacteriota</taxon>
        <taxon>Stenosarchaea group</taxon>
        <taxon>Halobacteria</taxon>
        <taxon>Halobacteriales</taxon>
        <taxon>Natrialbaceae</taxon>
        <taxon>Natrinema</taxon>
    </lineage>
</organism>
<name>A0A482XY39_9EURY</name>
<dbReference type="EMBL" id="SHMR01000001">
    <property type="protein sequence ID" value="RZH68611.1"/>
    <property type="molecule type" value="Genomic_DNA"/>
</dbReference>